<feature type="compositionally biased region" description="Polar residues" evidence="5">
    <location>
        <begin position="364"/>
        <end position="374"/>
    </location>
</feature>
<dbReference type="InterPro" id="IPR000847">
    <property type="entry name" value="LysR_HTH_N"/>
</dbReference>
<evidence type="ECO:0000256" key="2">
    <source>
        <dbReference type="ARBA" id="ARBA00023015"/>
    </source>
</evidence>
<dbReference type="CDD" id="cd08461">
    <property type="entry name" value="PBP2_DntR_like_3"/>
    <property type="match status" value="1"/>
</dbReference>
<dbReference type="EMBL" id="NBTY01000006">
    <property type="protein sequence ID" value="OTP80555.1"/>
    <property type="molecule type" value="Genomic_DNA"/>
</dbReference>
<dbReference type="PANTHER" id="PTHR30118:SF15">
    <property type="entry name" value="TRANSCRIPTIONAL REGULATORY PROTEIN"/>
    <property type="match status" value="1"/>
</dbReference>
<name>A0A242NA52_CABSO</name>
<evidence type="ECO:0000256" key="4">
    <source>
        <dbReference type="ARBA" id="ARBA00023163"/>
    </source>
</evidence>
<dbReference type="Proteomes" id="UP000194546">
    <property type="component" value="Unassembled WGS sequence"/>
</dbReference>
<dbReference type="AlphaFoldDB" id="A0A242NA52"/>
<keyword evidence="4" id="KW-0804">Transcription</keyword>
<dbReference type="Gene3D" id="1.10.10.10">
    <property type="entry name" value="Winged helix-like DNA-binding domain superfamily/Winged helix DNA-binding domain"/>
    <property type="match status" value="1"/>
</dbReference>
<evidence type="ECO:0000256" key="1">
    <source>
        <dbReference type="ARBA" id="ARBA00009437"/>
    </source>
</evidence>
<comment type="caution">
    <text evidence="7">The sequence shown here is derived from an EMBL/GenBank/DDBJ whole genome shotgun (WGS) entry which is preliminary data.</text>
</comment>
<dbReference type="InterPro" id="IPR005119">
    <property type="entry name" value="LysR_subst-bd"/>
</dbReference>
<feature type="region of interest" description="Disordered" evidence="5">
    <location>
        <begin position="305"/>
        <end position="347"/>
    </location>
</feature>
<dbReference type="SUPFAM" id="SSF53850">
    <property type="entry name" value="Periplasmic binding protein-like II"/>
    <property type="match status" value="1"/>
</dbReference>
<keyword evidence="2" id="KW-0805">Transcription regulation</keyword>
<comment type="similarity">
    <text evidence="1">Belongs to the LysR transcriptional regulatory family.</text>
</comment>
<feature type="region of interest" description="Disordered" evidence="5">
    <location>
        <begin position="363"/>
        <end position="382"/>
    </location>
</feature>
<dbReference type="Pfam" id="PF00126">
    <property type="entry name" value="HTH_1"/>
    <property type="match status" value="1"/>
</dbReference>
<protein>
    <submittedName>
        <fullName evidence="7">Transcriptional regulator</fullName>
    </submittedName>
</protein>
<evidence type="ECO:0000259" key="6">
    <source>
        <dbReference type="PROSITE" id="PS50931"/>
    </source>
</evidence>
<dbReference type="InterPro" id="IPR036390">
    <property type="entry name" value="WH_DNA-bd_sf"/>
</dbReference>
<organism evidence="7 8">
    <name type="scientific">Caballeronia sordidicola</name>
    <name type="common">Burkholderia sordidicola</name>
    <dbReference type="NCBI Taxonomy" id="196367"/>
    <lineage>
        <taxon>Bacteria</taxon>
        <taxon>Pseudomonadati</taxon>
        <taxon>Pseudomonadota</taxon>
        <taxon>Betaproteobacteria</taxon>
        <taxon>Burkholderiales</taxon>
        <taxon>Burkholderiaceae</taxon>
        <taxon>Caballeronia</taxon>
    </lineage>
</organism>
<dbReference type="GO" id="GO:0003700">
    <property type="term" value="F:DNA-binding transcription factor activity"/>
    <property type="evidence" value="ECO:0007669"/>
    <property type="project" value="InterPro"/>
</dbReference>
<accession>A0A242NA52</accession>
<dbReference type="PANTHER" id="PTHR30118">
    <property type="entry name" value="HTH-TYPE TRANSCRIPTIONAL REGULATOR LEUO-RELATED"/>
    <property type="match status" value="1"/>
</dbReference>
<evidence type="ECO:0000313" key="7">
    <source>
        <dbReference type="EMBL" id="OTP80555.1"/>
    </source>
</evidence>
<gene>
    <name evidence="7" type="ORF">PAMC26510_02820</name>
</gene>
<sequence length="619" mass="68759">MPGIAMNDLRRLDLNLLLTLDVLLSEHNVTRTAERLNFSQPSVSVHLAKLRDVFGDPLLLPGPRGMRPTTRADELREPLRQALEALGRAVSPASPFSPAEASNTWRVAAADYAESTVLLPAMAGMRTAAPGTRLAIMEMSPSRIARQAERGEIDLAFHTSDGAPEGLHRRVLFTERYVLAGRAGHPRLKRRPTLAQFCALEHVIVSTDGGGFRGITDEALADAGLTRRVVLSVPHFLFMMQVLASTDLVAMMPSRLVRNVSTLRVVEAPVDVPGYDLAMLWHERSHRDAAHRWLREFIVAGGNRGWPGPTSRAHSPRLPKPATLQTPRVAATSLQPASTRGNTPLAWKPADQTVRPAVRYASHPLSTRAPQSSRPGHLWRPDMRAPRYRNQCAPRFPAPSSRLRSSSATSPSDDSSMKAACDAQDPWGSQRRSAFEQGWTAHRHQHFAQQPAVTRALGRKRMGMHGDIDILTPEIRGLVRGDDLNIDLRMQRLESREARDQPAHGEGGRQLQPQDRTVRVVTRFSRRVVDLVEHAAQRTDIGFALTGKLYAPMRAQEKLHPEPVLQQRHMAADRALCHEKFLRRAGETQVAPGGFEGAQCIERRKFSSHISHEIFSCRP</sequence>
<dbReference type="InterPro" id="IPR036388">
    <property type="entry name" value="WH-like_DNA-bd_sf"/>
</dbReference>
<evidence type="ECO:0000313" key="8">
    <source>
        <dbReference type="Proteomes" id="UP000194546"/>
    </source>
</evidence>
<feature type="region of interest" description="Disordered" evidence="5">
    <location>
        <begin position="390"/>
        <end position="432"/>
    </location>
</feature>
<dbReference type="SUPFAM" id="SSF46785">
    <property type="entry name" value="Winged helix' DNA-binding domain"/>
    <property type="match status" value="1"/>
</dbReference>
<feature type="compositionally biased region" description="Low complexity" evidence="5">
    <location>
        <begin position="393"/>
        <end position="414"/>
    </location>
</feature>
<feature type="compositionally biased region" description="Polar residues" evidence="5">
    <location>
        <begin position="332"/>
        <end position="342"/>
    </location>
</feature>
<dbReference type="GO" id="GO:0003677">
    <property type="term" value="F:DNA binding"/>
    <property type="evidence" value="ECO:0007669"/>
    <property type="project" value="UniProtKB-KW"/>
</dbReference>
<evidence type="ECO:0000256" key="5">
    <source>
        <dbReference type="SAM" id="MobiDB-lite"/>
    </source>
</evidence>
<dbReference type="PROSITE" id="PS50931">
    <property type="entry name" value="HTH_LYSR"/>
    <property type="match status" value="1"/>
</dbReference>
<dbReference type="Gene3D" id="3.40.190.10">
    <property type="entry name" value="Periplasmic binding protein-like II"/>
    <property type="match status" value="2"/>
</dbReference>
<evidence type="ECO:0000256" key="3">
    <source>
        <dbReference type="ARBA" id="ARBA00023125"/>
    </source>
</evidence>
<dbReference type="InterPro" id="IPR050389">
    <property type="entry name" value="LysR-type_TF"/>
</dbReference>
<keyword evidence="3" id="KW-0238">DNA-binding</keyword>
<proteinExistence type="inferred from homology"/>
<reference evidence="7 8" key="1">
    <citation type="submission" date="2017-03" db="EMBL/GenBank/DDBJ databases">
        <title>Genome analysis of strain PAMC 26510.</title>
        <authorList>
            <person name="Oh H.-M."/>
            <person name="Yang J.-A."/>
        </authorList>
    </citation>
    <scope>NUCLEOTIDE SEQUENCE [LARGE SCALE GENOMIC DNA]</scope>
    <source>
        <strain evidence="7 8">PAMC 26510</strain>
    </source>
</reference>
<feature type="domain" description="HTH lysR-type" evidence="6">
    <location>
        <begin position="12"/>
        <end position="69"/>
    </location>
</feature>
<dbReference type="Pfam" id="PF03466">
    <property type="entry name" value="LysR_substrate"/>
    <property type="match status" value="1"/>
</dbReference>